<sequence>DKLIGEVSRIVVAEACIQALDIEFTEGEIYEINSVEGEGPGSDPQKWRELFKAAKAK</sequence>
<evidence type="ECO:0000313" key="1">
    <source>
        <dbReference type="EMBL" id="KDO44939.1"/>
    </source>
</evidence>
<evidence type="ECO:0000313" key="2">
    <source>
        <dbReference type="Proteomes" id="UP000027120"/>
    </source>
</evidence>
<dbReference type="AlphaFoldDB" id="A0A067DPM9"/>
<dbReference type="PANTHER" id="PTHR15020">
    <property type="entry name" value="FLAVIN REDUCTASE-RELATED"/>
    <property type="match status" value="1"/>
</dbReference>
<dbReference type="PANTHER" id="PTHR15020:SF48">
    <property type="entry name" value="NAD(P)-BINDING ROSSMANN-FOLD SUPERFAMILY PROTEIN"/>
    <property type="match status" value="1"/>
</dbReference>
<proteinExistence type="predicted"/>
<protein>
    <submittedName>
        <fullName evidence="1">Uncharacterized protein</fullName>
    </submittedName>
</protein>
<keyword evidence="2" id="KW-1185">Reference proteome</keyword>
<feature type="non-terminal residue" evidence="1">
    <location>
        <position position="1"/>
    </location>
</feature>
<dbReference type="Proteomes" id="UP000027120">
    <property type="component" value="Unassembled WGS sequence"/>
</dbReference>
<dbReference type="STRING" id="2711.A0A067DPM9"/>
<gene>
    <name evidence="1" type="ORF">CISIN_1g0199351mg</name>
</gene>
<dbReference type="EMBL" id="KK785280">
    <property type="protein sequence ID" value="KDO44939.1"/>
    <property type="molecule type" value="Genomic_DNA"/>
</dbReference>
<organism evidence="1 2">
    <name type="scientific">Citrus sinensis</name>
    <name type="common">Sweet orange</name>
    <name type="synonym">Citrus aurantium var. sinensis</name>
    <dbReference type="NCBI Taxonomy" id="2711"/>
    <lineage>
        <taxon>Eukaryota</taxon>
        <taxon>Viridiplantae</taxon>
        <taxon>Streptophyta</taxon>
        <taxon>Embryophyta</taxon>
        <taxon>Tracheophyta</taxon>
        <taxon>Spermatophyta</taxon>
        <taxon>Magnoliopsida</taxon>
        <taxon>eudicotyledons</taxon>
        <taxon>Gunneridae</taxon>
        <taxon>Pentapetalae</taxon>
        <taxon>rosids</taxon>
        <taxon>malvids</taxon>
        <taxon>Sapindales</taxon>
        <taxon>Rutaceae</taxon>
        <taxon>Aurantioideae</taxon>
        <taxon>Citrus</taxon>
    </lineage>
</organism>
<reference evidence="1 2" key="1">
    <citation type="submission" date="2014-04" db="EMBL/GenBank/DDBJ databases">
        <authorList>
            <consortium name="International Citrus Genome Consortium"/>
            <person name="Gmitter F."/>
            <person name="Chen C."/>
            <person name="Farmerie W."/>
            <person name="Harkins T."/>
            <person name="Desany B."/>
            <person name="Mohiuddin M."/>
            <person name="Kodira C."/>
            <person name="Borodovsky M."/>
            <person name="Lomsadze A."/>
            <person name="Burns P."/>
            <person name="Jenkins J."/>
            <person name="Prochnik S."/>
            <person name="Shu S."/>
            <person name="Chapman J."/>
            <person name="Pitluck S."/>
            <person name="Schmutz J."/>
            <person name="Rokhsar D."/>
        </authorList>
    </citation>
    <scope>NUCLEOTIDE SEQUENCE</scope>
</reference>
<accession>A0A067DPM9</accession>
<name>A0A067DPM9_CITSI</name>